<feature type="compositionally biased region" description="Basic and acidic residues" evidence="1">
    <location>
        <begin position="98"/>
        <end position="112"/>
    </location>
</feature>
<dbReference type="AlphaFoldDB" id="A0AAV9NB32"/>
<sequence>MPRITRAALKAQAQDQGQDDLDVLQHFIHEDSDADPEIPTLQVQGPETSLNTNQDLSTESRAALADITLENQSTSDDVFTDDNVAPVKKAKSKRKGKQQKEKTEPVAEDQKTTENNAAPIVEEKPQLSEPNNPSLTTESDITNDPVLQTESNLERSYTEPLDTPPPAASSLQATTPLKSQLISGAPKTPKFNPAIHVPEPSSTTSVIDTVEDSFIAKIKTRSPSKMQSYSDGSKSPDSYNEQNISRTPRIEDSVEAIDALEDAIERISQGLPSLDGININSPVKSAKKNPARAKLEPVARAPNTLRKSERTPAKIQGSTNTRATPRPRPTSLVAPTNRPTSKAPTTFAVAKQQKKSIIDGSKVKEVVLPQPPSLSFSNSPAKTQPNTTKKRVPSASLSTSKPGFVPTKSSKAPTKPTFSLPGEVISAKLKAQREERLKQEAEAEQAKKNFKARPVPMKISEPSVKPRENKSSQARLSIYAGGVNKENNKENIEPPKVLARKPRPVSMIEKPKTDTTRANSGVRRTTSVIAKPTTSKVRVSSVQLSAGQKLNVSKDEAVQQKAKGKEVFGRNKAEIERLENERREKEEAARKARADAAERGRQASREWAEKQKRKLASQNAARVNAGQPSRGTSTAVAATS</sequence>
<feature type="compositionally biased region" description="Polar residues" evidence="1">
    <location>
        <begin position="221"/>
        <end position="246"/>
    </location>
</feature>
<evidence type="ECO:0000256" key="1">
    <source>
        <dbReference type="SAM" id="MobiDB-lite"/>
    </source>
</evidence>
<feature type="compositionally biased region" description="Polar residues" evidence="1">
    <location>
        <begin position="395"/>
        <end position="412"/>
    </location>
</feature>
<dbReference type="Proteomes" id="UP001358417">
    <property type="component" value="Unassembled WGS sequence"/>
</dbReference>
<feature type="compositionally biased region" description="Polar residues" evidence="1">
    <location>
        <begin position="41"/>
        <end position="57"/>
    </location>
</feature>
<feature type="region of interest" description="Disordered" evidence="1">
    <location>
        <begin position="272"/>
        <end position="355"/>
    </location>
</feature>
<reference evidence="2 3" key="1">
    <citation type="submission" date="2023-08" db="EMBL/GenBank/DDBJ databases">
        <title>Black Yeasts Isolated from many extreme environments.</title>
        <authorList>
            <person name="Coleine C."/>
            <person name="Stajich J.E."/>
            <person name="Selbmann L."/>
        </authorList>
    </citation>
    <scope>NUCLEOTIDE SEQUENCE [LARGE SCALE GENOMIC DNA]</scope>
    <source>
        <strain evidence="2 3">CCFEE 5792</strain>
    </source>
</reference>
<feature type="compositionally biased region" description="Polar residues" evidence="1">
    <location>
        <begin position="128"/>
        <end position="151"/>
    </location>
</feature>
<evidence type="ECO:0000313" key="2">
    <source>
        <dbReference type="EMBL" id="KAK5053043.1"/>
    </source>
</evidence>
<feature type="compositionally biased region" description="Polar residues" evidence="1">
    <location>
        <begin position="373"/>
        <end position="387"/>
    </location>
</feature>
<comment type="caution">
    <text evidence="2">The sequence shown here is derived from an EMBL/GenBank/DDBJ whole genome shotgun (WGS) entry which is preliminary data.</text>
</comment>
<feature type="compositionally biased region" description="Polar residues" evidence="1">
    <location>
        <begin position="169"/>
        <end position="182"/>
    </location>
</feature>
<dbReference type="RefSeq" id="XP_064706485.1">
    <property type="nucleotide sequence ID" value="XM_064845631.1"/>
</dbReference>
<feature type="compositionally biased region" description="Basic and acidic residues" evidence="1">
    <location>
        <begin position="552"/>
        <end position="566"/>
    </location>
</feature>
<proteinExistence type="predicted"/>
<feature type="compositionally biased region" description="Polar residues" evidence="1">
    <location>
        <begin position="616"/>
        <end position="640"/>
    </location>
</feature>
<feature type="compositionally biased region" description="Basic residues" evidence="1">
    <location>
        <begin position="88"/>
        <end position="97"/>
    </location>
</feature>
<feature type="region of interest" description="Disordered" evidence="1">
    <location>
        <begin position="369"/>
        <end position="473"/>
    </location>
</feature>
<accession>A0AAV9NB32</accession>
<dbReference type="EMBL" id="JAVRRD010000012">
    <property type="protein sequence ID" value="KAK5053043.1"/>
    <property type="molecule type" value="Genomic_DNA"/>
</dbReference>
<name>A0AAV9NB32_9EURO</name>
<feature type="compositionally biased region" description="Basic and acidic residues" evidence="1">
    <location>
        <begin position="431"/>
        <end position="447"/>
    </location>
</feature>
<evidence type="ECO:0008006" key="4">
    <source>
        <dbReference type="Google" id="ProtNLM"/>
    </source>
</evidence>
<feature type="region of interest" description="Disordered" evidence="1">
    <location>
        <begin position="29"/>
        <end position="57"/>
    </location>
</feature>
<keyword evidence="3" id="KW-1185">Reference proteome</keyword>
<feature type="region of interest" description="Disordered" evidence="1">
    <location>
        <begin position="70"/>
        <end position="204"/>
    </location>
</feature>
<feature type="region of interest" description="Disordered" evidence="1">
    <location>
        <begin position="217"/>
        <end position="250"/>
    </location>
</feature>
<feature type="compositionally biased region" description="Polar residues" evidence="1">
    <location>
        <begin position="516"/>
        <end position="551"/>
    </location>
</feature>
<feature type="compositionally biased region" description="Polar residues" evidence="1">
    <location>
        <begin position="333"/>
        <end position="344"/>
    </location>
</feature>
<gene>
    <name evidence="2" type="ORF">LTR84_002017</name>
</gene>
<dbReference type="GeneID" id="89970229"/>
<feature type="region of interest" description="Disordered" evidence="1">
    <location>
        <begin position="501"/>
        <end position="566"/>
    </location>
</feature>
<organism evidence="2 3">
    <name type="scientific">Exophiala bonariae</name>
    <dbReference type="NCBI Taxonomy" id="1690606"/>
    <lineage>
        <taxon>Eukaryota</taxon>
        <taxon>Fungi</taxon>
        <taxon>Dikarya</taxon>
        <taxon>Ascomycota</taxon>
        <taxon>Pezizomycotina</taxon>
        <taxon>Eurotiomycetes</taxon>
        <taxon>Chaetothyriomycetidae</taxon>
        <taxon>Chaetothyriales</taxon>
        <taxon>Herpotrichiellaceae</taxon>
        <taxon>Exophiala</taxon>
    </lineage>
</organism>
<protein>
    <recommendedName>
        <fullName evidence="4">Carboxylesterase family protein</fullName>
    </recommendedName>
</protein>
<feature type="compositionally biased region" description="Basic and acidic residues" evidence="1">
    <location>
        <begin position="579"/>
        <end position="610"/>
    </location>
</feature>
<feature type="region of interest" description="Disordered" evidence="1">
    <location>
        <begin position="579"/>
        <end position="640"/>
    </location>
</feature>
<evidence type="ECO:0000313" key="3">
    <source>
        <dbReference type="Proteomes" id="UP001358417"/>
    </source>
</evidence>